<feature type="domain" description="NACHT" evidence="1">
    <location>
        <begin position="278"/>
        <end position="405"/>
    </location>
</feature>
<dbReference type="PROSITE" id="PS50837">
    <property type="entry name" value="NACHT"/>
    <property type="match status" value="1"/>
</dbReference>
<organism evidence="2 3">
    <name type="scientific">Pelodictyon phaeoclathratiforme (strain DSM 5477 / BU-1)</name>
    <dbReference type="NCBI Taxonomy" id="324925"/>
    <lineage>
        <taxon>Bacteria</taxon>
        <taxon>Pseudomonadati</taxon>
        <taxon>Chlorobiota</taxon>
        <taxon>Chlorobiia</taxon>
        <taxon>Chlorobiales</taxon>
        <taxon>Chlorobiaceae</taxon>
        <taxon>Chlorobium/Pelodictyon group</taxon>
        <taxon>Pelodictyon</taxon>
    </lineage>
</organism>
<dbReference type="InterPro" id="IPR051043">
    <property type="entry name" value="Sulfatase_Mod_Factor_Kinase"/>
</dbReference>
<gene>
    <name evidence="2" type="ordered locus">Ppha_1587</name>
</gene>
<dbReference type="RefSeq" id="WP_012508318.1">
    <property type="nucleotide sequence ID" value="NC_011060.1"/>
</dbReference>
<dbReference type="SUPFAM" id="SSF56436">
    <property type="entry name" value="C-type lectin-like"/>
    <property type="match status" value="1"/>
</dbReference>
<evidence type="ECO:0000259" key="1">
    <source>
        <dbReference type="PROSITE" id="PS50837"/>
    </source>
</evidence>
<proteinExistence type="predicted"/>
<dbReference type="Gene3D" id="3.90.1580.10">
    <property type="entry name" value="paralog of FGE (formylglycine-generating enzyme)"/>
    <property type="match status" value="1"/>
</dbReference>
<dbReference type="PANTHER" id="PTHR23150:SF19">
    <property type="entry name" value="FORMYLGLYCINE-GENERATING ENZYME"/>
    <property type="match status" value="1"/>
</dbReference>
<dbReference type="KEGG" id="pph:Ppha_1587"/>
<reference evidence="2 3" key="1">
    <citation type="submission" date="2008-06" db="EMBL/GenBank/DDBJ databases">
        <title>Complete sequence of Pelodictyon phaeoclathratiforme BU-1.</title>
        <authorList>
            <consortium name="US DOE Joint Genome Institute"/>
            <person name="Lucas S."/>
            <person name="Copeland A."/>
            <person name="Lapidus A."/>
            <person name="Glavina del Rio T."/>
            <person name="Dalin E."/>
            <person name="Tice H."/>
            <person name="Bruce D."/>
            <person name="Goodwin L."/>
            <person name="Pitluck S."/>
            <person name="Schmutz J."/>
            <person name="Larimer F."/>
            <person name="Land M."/>
            <person name="Hauser L."/>
            <person name="Kyrpides N."/>
            <person name="Mikhailova N."/>
            <person name="Liu Z."/>
            <person name="Li T."/>
            <person name="Zhao F."/>
            <person name="Overmann J."/>
            <person name="Bryant D.A."/>
            <person name="Richardson P."/>
        </authorList>
    </citation>
    <scope>NUCLEOTIDE SEQUENCE [LARGE SCALE GENOMIC DNA]</scope>
    <source>
        <strain evidence="3">DSM 5477 / BU-1</strain>
    </source>
</reference>
<dbReference type="eggNOG" id="COG5635">
    <property type="taxonomic scope" value="Bacteria"/>
</dbReference>
<dbReference type="InterPro" id="IPR042095">
    <property type="entry name" value="SUMF_sf"/>
</dbReference>
<name>B4SAE4_PELPB</name>
<dbReference type="PANTHER" id="PTHR23150">
    <property type="entry name" value="SULFATASE MODIFYING FACTOR 1, 2"/>
    <property type="match status" value="1"/>
</dbReference>
<protein>
    <recommendedName>
        <fullName evidence="1">NACHT domain-containing protein</fullName>
    </recommendedName>
</protein>
<evidence type="ECO:0000313" key="2">
    <source>
        <dbReference type="EMBL" id="ACF43830.1"/>
    </source>
</evidence>
<dbReference type="Pfam" id="PF05729">
    <property type="entry name" value="NACHT"/>
    <property type="match status" value="1"/>
</dbReference>
<keyword evidence="3" id="KW-1185">Reference proteome</keyword>
<dbReference type="SUPFAM" id="SSF52540">
    <property type="entry name" value="P-loop containing nucleoside triphosphate hydrolases"/>
    <property type="match status" value="1"/>
</dbReference>
<dbReference type="Pfam" id="PF03781">
    <property type="entry name" value="FGE-sulfatase"/>
    <property type="match status" value="1"/>
</dbReference>
<dbReference type="Proteomes" id="UP000002724">
    <property type="component" value="Chromosome"/>
</dbReference>
<dbReference type="EMBL" id="CP001110">
    <property type="protein sequence ID" value="ACF43830.1"/>
    <property type="molecule type" value="Genomic_DNA"/>
</dbReference>
<dbReference type="HOGENOM" id="CLU_004327_0_0_10"/>
<dbReference type="GO" id="GO:0120147">
    <property type="term" value="F:formylglycine-generating oxidase activity"/>
    <property type="evidence" value="ECO:0007669"/>
    <property type="project" value="TreeGrafter"/>
</dbReference>
<dbReference type="AlphaFoldDB" id="B4SAE4"/>
<dbReference type="InterPro" id="IPR016187">
    <property type="entry name" value="CTDL_fold"/>
</dbReference>
<dbReference type="InterPro" id="IPR005532">
    <property type="entry name" value="SUMF_dom"/>
</dbReference>
<evidence type="ECO:0000313" key="3">
    <source>
        <dbReference type="Proteomes" id="UP000002724"/>
    </source>
</evidence>
<dbReference type="InterPro" id="IPR027417">
    <property type="entry name" value="P-loop_NTPase"/>
</dbReference>
<dbReference type="STRING" id="324925.Ppha_1587"/>
<dbReference type="InterPro" id="IPR007111">
    <property type="entry name" value="NACHT_NTPase"/>
</dbReference>
<dbReference type="Gene3D" id="3.40.50.300">
    <property type="entry name" value="P-loop containing nucleotide triphosphate hydrolases"/>
    <property type="match status" value="1"/>
</dbReference>
<sequence>MPEAGIRRVKILVASPGDVERERKIAVEVIQEWNILNGGEQKMVLEAVLWEKHAAPENRGEGEGPQEPITRQIVNGCDCAIGIFWNRIGTPTQRAPGGAVEEVQRMMTILKRPVMLYFSDMPIAPSKIDDQQKAQLKEFKAAMKVDGLVWEYDTIEDFRTDLSLHLDIQIRNWFCTPGSVVTKEPIPANEELRADEADLDLYHSIVKEELGYIRMLGMPGIESIKVNLNEETFVPLRLSKNQKEDSSSKHQEALEEHEGDAHILYPDEIMKRAFRKRRMLLVLGDPGAGKTTLLKYYALCALEQSSKLGFAVTPKLFYLPLRELVRDKTGNNFDSLPANLESWVARHHHTIQTPLFDKWLRSGVSLVLFDGLDEISNTRERKEVCRWIDRAWSGFGTARFVVTSRATGYRKEEGIELEVDHERADVQDFTPVQQERFLRNWFTAAFLRDPREEGDDEAKWEAKQRADAERRTTTMVAYLNIEKNKGLRQLAAIPMMLQIMAILWKERDFMPENRLKLYEASLDYLLEFRDKRRNIKPLLSATHARQVLAPVSLWMQATLQKDEAPRADMHTVMQEWLDTLNTSESSPDAATFCDYLVKRAGLLVDSVGKEYLFRHKSFREYLAGVQLKEDRPYEQLQKLVTHFGEDWWSEPLRFFIASVDASVFDAFMEKLFNSPQSEELSVKQQLLLQTIMEEAKGQKVDAFCKKLLDPETTANRQRVILDCLKTIRKSAALNPLEQFRALKLAKNSDVASRAEGVILALGGIALLSETEESGSGKTKSYRNPNEERAEYILIPGGRYLYSVTEKEERVEDLYVAKYPVTNRLYRTFIASLQATGAGNTRFSAELERIADESVWGAGFGDYLKEGKNKFSLFSRDKYNLAALFHSKFDEDRKFGGEQQPVVGVTWYDACAYCLWLSMAEGRERKYRLLSEVEWEWAAGGKQGTSGERVRPYPWPEERGRAKRTSTLLNCNQNVGATTPVGSYPDGVTPEGLYDMAGNVWEWCLDWYAENGTFINPLLSETGSYRVIRGGGWDDNAKSCLSAFRGGSPPGNRSNNVGFRPVFVP</sequence>
<accession>B4SAE4</accession>
<dbReference type="eggNOG" id="COG1262">
    <property type="taxonomic scope" value="Bacteria"/>
</dbReference>